<dbReference type="eggNOG" id="KOG4006">
    <property type="taxonomic scope" value="Eukaryota"/>
</dbReference>
<dbReference type="Proteomes" id="UP000006671">
    <property type="component" value="Unassembled WGS sequence"/>
</dbReference>
<protein>
    <submittedName>
        <fullName evidence="3">Uncharacterized protein AM59</fullName>
    </submittedName>
</protein>
<feature type="domain" description="Anti-proliferative protein" evidence="2">
    <location>
        <begin position="1"/>
        <end position="107"/>
    </location>
</feature>
<dbReference type="GO" id="GO:0005634">
    <property type="term" value="C:nucleus"/>
    <property type="evidence" value="ECO:0007669"/>
    <property type="project" value="TreeGrafter"/>
</dbReference>
<dbReference type="RefSeq" id="XP_002673120.1">
    <property type="nucleotide sequence ID" value="XM_002673074.1"/>
</dbReference>
<dbReference type="SMART" id="SM00099">
    <property type="entry name" value="btg1"/>
    <property type="match status" value="1"/>
</dbReference>
<dbReference type="VEuPathDB" id="AmoebaDB:NAEGRDRAFT_81040"/>
<dbReference type="OMA" id="NSYHVIY"/>
<dbReference type="InParanoid" id="D2VS75"/>
<keyword evidence="4" id="KW-1185">Reference proteome</keyword>
<evidence type="ECO:0000313" key="4">
    <source>
        <dbReference type="Proteomes" id="UP000006671"/>
    </source>
</evidence>
<gene>
    <name evidence="3" type="primary">AM59</name>
    <name evidence="3" type="ORF">NAEGRDRAFT_81040</name>
</gene>
<dbReference type="OrthoDB" id="19928at2759"/>
<name>D2VS75_NAEGR</name>
<dbReference type="Pfam" id="PF07742">
    <property type="entry name" value="BTG"/>
    <property type="match status" value="1"/>
</dbReference>
<dbReference type="AlphaFoldDB" id="D2VS75"/>
<sequence>MLEEIKSVTAFFSKWLSDKFDQKVVNEFKNALESELLVRFKGHWYPSDPQRGQAFRSILIDGVQTDPLLMDIASRLGINLNDFENCLPRNCVVFIDPYRAVCKDLETGRGNSYHVIYQGKPEANNDLSKTLLQQKEIPKGVLIVSSSN</sequence>
<reference evidence="3 4" key="1">
    <citation type="journal article" date="2010" name="Cell">
        <title>The genome of Naegleria gruberi illuminates early eukaryotic versatility.</title>
        <authorList>
            <person name="Fritz-Laylin L.K."/>
            <person name="Prochnik S.E."/>
            <person name="Ginger M.L."/>
            <person name="Dacks J.B."/>
            <person name="Carpenter M.L."/>
            <person name="Field M.C."/>
            <person name="Kuo A."/>
            <person name="Paredez A."/>
            <person name="Chapman J."/>
            <person name="Pham J."/>
            <person name="Shu S."/>
            <person name="Neupane R."/>
            <person name="Cipriano M."/>
            <person name="Mancuso J."/>
            <person name="Tu H."/>
            <person name="Salamov A."/>
            <person name="Lindquist E."/>
            <person name="Shapiro H."/>
            <person name="Lucas S."/>
            <person name="Grigoriev I.V."/>
            <person name="Cande W.Z."/>
            <person name="Fulton C."/>
            <person name="Rokhsar D.S."/>
            <person name="Dawson S.C."/>
        </authorList>
    </citation>
    <scope>NUCLEOTIDE SEQUENCE [LARGE SCALE GENOMIC DNA]</scope>
    <source>
        <strain evidence="3 4">NEG-M</strain>
    </source>
</reference>
<dbReference type="KEGG" id="ngr:NAEGRDRAFT_81040"/>
<dbReference type="SUPFAM" id="SSF160696">
    <property type="entry name" value="BTG domain-like"/>
    <property type="match status" value="1"/>
</dbReference>
<evidence type="ECO:0000256" key="1">
    <source>
        <dbReference type="ARBA" id="ARBA00007989"/>
    </source>
</evidence>
<dbReference type="PANTHER" id="PTHR22978:SF22">
    <property type="entry name" value="BTG FAMILY PROTEIN"/>
    <property type="match status" value="1"/>
</dbReference>
<dbReference type="GO" id="GO:0005737">
    <property type="term" value="C:cytoplasm"/>
    <property type="evidence" value="ECO:0007669"/>
    <property type="project" value="TreeGrafter"/>
</dbReference>
<comment type="similarity">
    <text evidence="1">Belongs to the BTG family.</text>
</comment>
<dbReference type="EMBL" id="GG738893">
    <property type="protein sequence ID" value="EFC40376.1"/>
    <property type="molecule type" value="Genomic_DNA"/>
</dbReference>
<dbReference type="PANTHER" id="PTHR22978">
    <property type="entry name" value="B-CELL TRANSLOCATION GENE"/>
    <property type="match status" value="1"/>
</dbReference>
<dbReference type="InterPro" id="IPR036054">
    <property type="entry name" value="BTG-like_sf"/>
</dbReference>
<evidence type="ECO:0000313" key="3">
    <source>
        <dbReference type="EMBL" id="EFC40376.1"/>
    </source>
</evidence>
<dbReference type="InterPro" id="IPR002087">
    <property type="entry name" value="Anti_prolifrtn"/>
</dbReference>
<proteinExistence type="inferred from homology"/>
<accession>D2VS75</accession>
<dbReference type="Gene3D" id="3.90.640.90">
    <property type="entry name" value="Anti-proliferative protein, N-terminal domain"/>
    <property type="match status" value="1"/>
</dbReference>
<dbReference type="InterPro" id="IPR033332">
    <property type="entry name" value="BTG"/>
</dbReference>
<dbReference type="GeneID" id="8854724"/>
<dbReference type="STRING" id="5762.D2VS75"/>
<organism evidence="4">
    <name type="scientific">Naegleria gruberi</name>
    <name type="common">Amoeba</name>
    <dbReference type="NCBI Taxonomy" id="5762"/>
    <lineage>
        <taxon>Eukaryota</taxon>
        <taxon>Discoba</taxon>
        <taxon>Heterolobosea</taxon>
        <taxon>Tetramitia</taxon>
        <taxon>Eutetramitia</taxon>
        <taxon>Vahlkampfiidae</taxon>
        <taxon>Naegleria</taxon>
    </lineage>
</organism>
<evidence type="ECO:0000259" key="2">
    <source>
        <dbReference type="SMART" id="SM00099"/>
    </source>
</evidence>